<evidence type="ECO:0000313" key="2">
    <source>
        <dbReference type="Proteomes" id="UP000827872"/>
    </source>
</evidence>
<proteinExistence type="predicted"/>
<sequence>MYIDMLFPLTLCVLWGLLGVVGAQNESATFSLKGRPTVELQFRGSRCYYFCGATKHLENPVENVPSRTTRENANVATSHSRSSAMPSVVTRPAMSSLARTVQKTNGTSFPEARLEVFGTLVPCGLRNTVQETVRMSQRKVDRQEIGSAQLQNQAQPRRVPSRPVYRPKPPSGSKPLKPKPKPKPKPNDGSSGSDFGGSNNFGGSDNNNNDNNETSNSSNGGDSTHWTNFPILVLGLAGLLVVLQVS</sequence>
<keyword evidence="2" id="KW-1185">Reference proteome</keyword>
<reference evidence="1" key="1">
    <citation type="submission" date="2021-08" db="EMBL/GenBank/DDBJ databases">
        <title>The first chromosome-level gecko genome reveals the dynamic sex chromosomes of Neotropical dwarf geckos (Sphaerodactylidae: Sphaerodactylus).</title>
        <authorList>
            <person name="Pinto B.J."/>
            <person name="Keating S.E."/>
            <person name="Gamble T."/>
        </authorList>
    </citation>
    <scope>NUCLEOTIDE SEQUENCE</scope>
    <source>
        <strain evidence="1">TG3544</strain>
    </source>
</reference>
<dbReference type="EMBL" id="CM037619">
    <property type="protein sequence ID" value="KAH8008259.1"/>
    <property type="molecule type" value="Genomic_DNA"/>
</dbReference>
<organism evidence="1 2">
    <name type="scientific">Sphaerodactylus townsendi</name>
    <dbReference type="NCBI Taxonomy" id="933632"/>
    <lineage>
        <taxon>Eukaryota</taxon>
        <taxon>Metazoa</taxon>
        <taxon>Chordata</taxon>
        <taxon>Craniata</taxon>
        <taxon>Vertebrata</taxon>
        <taxon>Euteleostomi</taxon>
        <taxon>Lepidosauria</taxon>
        <taxon>Squamata</taxon>
        <taxon>Bifurcata</taxon>
        <taxon>Gekkota</taxon>
        <taxon>Sphaerodactylidae</taxon>
        <taxon>Sphaerodactylus</taxon>
    </lineage>
</organism>
<comment type="caution">
    <text evidence="1">The sequence shown here is derived from an EMBL/GenBank/DDBJ whole genome shotgun (WGS) entry which is preliminary data.</text>
</comment>
<gene>
    <name evidence="1" type="ORF">K3G42_028568</name>
</gene>
<protein>
    <submittedName>
        <fullName evidence="1">Uncharacterized protein</fullName>
    </submittedName>
</protein>
<dbReference type="Proteomes" id="UP000827872">
    <property type="component" value="Linkage Group LG06"/>
</dbReference>
<accession>A0ACB8FSD5</accession>
<name>A0ACB8FSD5_9SAUR</name>
<evidence type="ECO:0000313" key="1">
    <source>
        <dbReference type="EMBL" id="KAH8008259.1"/>
    </source>
</evidence>